<dbReference type="Gene3D" id="3.40.1620.10">
    <property type="entry name" value="YefM-like domain"/>
    <property type="match status" value="1"/>
</dbReference>
<evidence type="ECO:0000256" key="2">
    <source>
        <dbReference type="RuleBase" id="RU362080"/>
    </source>
</evidence>
<dbReference type="InterPro" id="IPR006442">
    <property type="entry name" value="Antitoxin_Phd/YefM"/>
</dbReference>
<name>A0ABT1XLL4_9SPHN</name>
<sequence>MTIHVNIGEAKTRLSELLRAMRAGERVIIQRDGKPEAELVPPRITQPLTREQIAERRRSAFGMYKDAFKGADLGLEAIKRDRADPDEDYERKFGPSA</sequence>
<comment type="similarity">
    <text evidence="1 2">Belongs to the phD/YefM antitoxin family.</text>
</comment>
<proteinExistence type="inferred from homology"/>
<keyword evidence="4" id="KW-1185">Reference proteome</keyword>
<evidence type="ECO:0000313" key="3">
    <source>
        <dbReference type="EMBL" id="MCR2832554.1"/>
    </source>
</evidence>
<dbReference type="PANTHER" id="PTHR35377">
    <property type="entry name" value="ANTITOXIN VAPB49-RELATED-RELATED"/>
    <property type="match status" value="1"/>
</dbReference>
<dbReference type="Pfam" id="PF02604">
    <property type="entry name" value="PhdYeFM_antitox"/>
    <property type="match status" value="1"/>
</dbReference>
<organism evidence="3 4">
    <name type="scientific">Parerythrobacter lacustris</name>
    <dbReference type="NCBI Taxonomy" id="2969984"/>
    <lineage>
        <taxon>Bacteria</taxon>
        <taxon>Pseudomonadati</taxon>
        <taxon>Pseudomonadota</taxon>
        <taxon>Alphaproteobacteria</taxon>
        <taxon>Sphingomonadales</taxon>
        <taxon>Erythrobacteraceae</taxon>
        <taxon>Parerythrobacter</taxon>
    </lineage>
</organism>
<dbReference type="EMBL" id="JANKHH010000001">
    <property type="protein sequence ID" value="MCR2832554.1"/>
    <property type="molecule type" value="Genomic_DNA"/>
</dbReference>
<evidence type="ECO:0000256" key="1">
    <source>
        <dbReference type="ARBA" id="ARBA00009981"/>
    </source>
</evidence>
<dbReference type="Proteomes" id="UP001206067">
    <property type="component" value="Unassembled WGS sequence"/>
</dbReference>
<gene>
    <name evidence="3" type="ORF">NSO95_01225</name>
</gene>
<dbReference type="InterPro" id="IPR051416">
    <property type="entry name" value="phD-YefM_TA_antitoxins"/>
</dbReference>
<dbReference type="SUPFAM" id="SSF143120">
    <property type="entry name" value="YefM-like"/>
    <property type="match status" value="1"/>
</dbReference>
<comment type="caution">
    <text evidence="3">The sequence shown here is derived from an EMBL/GenBank/DDBJ whole genome shotgun (WGS) entry which is preliminary data.</text>
</comment>
<dbReference type="InterPro" id="IPR036165">
    <property type="entry name" value="YefM-like_sf"/>
</dbReference>
<dbReference type="PANTHER" id="PTHR35377:SF7">
    <property type="entry name" value="SSL1004 PROTEIN"/>
    <property type="match status" value="1"/>
</dbReference>
<accession>A0ABT1XLL4</accession>
<dbReference type="RefSeq" id="WP_257594317.1">
    <property type="nucleotide sequence ID" value="NZ_JANKHH010000001.1"/>
</dbReference>
<evidence type="ECO:0000313" key="4">
    <source>
        <dbReference type="Proteomes" id="UP001206067"/>
    </source>
</evidence>
<comment type="function">
    <text evidence="2">Antitoxin component of a type II toxin-antitoxin (TA) system.</text>
</comment>
<protein>
    <recommendedName>
        <fullName evidence="2">Antitoxin</fullName>
    </recommendedName>
</protein>
<reference evidence="3 4" key="1">
    <citation type="submission" date="2022-08" db="EMBL/GenBank/DDBJ databases">
        <title>Polyphasic taxonomy analysis of Qipengyuania sp.RS5-5.</title>
        <authorList>
            <person name="Xamxidin M."/>
            <person name="Wu M."/>
        </authorList>
    </citation>
    <scope>NUCLEOTIDE SEQUENCE [LARGE SCALE GENOMIC DNA]</scope>
    <source>
        <strain evidence="3 4">RS5-5</strain>
    </source>
</reference>